<reference evidence="2" key="3">
    <citation type="submission" date="2015-06" db="UniProtKB">
        <authorList>
            <consortium name="EnsemblMetazoa"/>
        </authorList>
    </citation>
    <scope>IDENTIFICATION</scope>
</reference>
<dbReference type="PANTHER" id="PTHR10174:SF130">
    <property type="entry name" value="ALPHA-TOCOPHEROL TRANSFER PROTEIN-LIKE"/>
    <property type="match status" value="1"/>
</dbReference>
<evidence type="ECO:0000259" key="1">
    <source>
        <dbReference type="PROSITE" id="PS50191"/>
    </source>
</evidence>
<dbReference type="InterPro" id="IPR036273">
    <property type="entry name" value="CRAL/TRIO_N_dom_sf"/>
</dbReference>
<dbReference type="SMART" id="SM00516">
    <property type="entry name" value="SEC14"/>
    <property type="match status" value="1"/>
</dbReference>
<dbReference type="EMBL" id="AMQN01000214">
    <property type="status" value="NOT_ANNOTATED_CDS"/>
    <property type="molecule type" value="Genomic_DNA"/>
</dbReference>
<dbReference type="HOGENOM" id="CLU_046597_2_0_1"/>
<evidence type="ECO:0000313" key="2">
    <source>
        <dbReference type="EnsemblMetazoa" id="CapteP229063"/>
    </source>
</evidence>
<dbReference type="Gene3D" id="1.10.8.20">
    <property type="entry name" value="N-terminal domain of phosphatidylinositol transfer protein sec14p"/>
    <property type="match status" value="1"/>
</dbReference>
<dbReference type="PRINTS" id="PR00180">
    <property type="entry name" value="CRETINALDHBP"/>
</dbReference>
<dbReference type="AlphaFoldDB" id="X2B1B4"/>
<dbReference type="OMA" id="DMKGITG"/>
<dbReference type="SUPFAM" id="SSF52087">
    <property type="entry name" value="CRAL/TRIO domain"/>
    <property type="match status" value="1"/>
</dbReference>
<dbReference type="PROSITE" id="PS50191">
    <property type="entry name" value="CRAL_TRIO"/>
    <property type="match status" value="1"/>
</dbReference>
<dbReference type="Proteomes" id="UP000014760">
    <property type="component" value="Unassembled WGS sequence"/>
</dbReference>
<dbReference type="InterPro" id="IPR001251">
    <property type="entry name" value="CRAL-TRIO_dom"/>
</dbReference>
<dbReference type="SUPFAM" id="SSF46938">
    <property type="entry name" value="CRAL/TRIO N-terminal domain"/>
    <property type="match status" value="1"/>
</dbReference>
<reference evidence="3" key="2">
    <citation type="journal article" date="2013" name="Nature">
        <title>Insights into bilaterian evolution from three spiralian genomes.</title>
        <authorList>
            <person name="Simakov O."/>
            <person name="Marletaz F."/>
            <person name="Cho S.J."/>
            <person name="Edsinger-Gonzales E."/>
            <person name="Havlak P."/>
            <person name="Hellsten U."/>
            <person name="Kuo D.H."/>
            <person name="Larsson T."/>
            <person name="Lv J."/>
            <person name="Arendt D."/>
            <person name="Savage R."/>
            <person name="Osoegawa K."/>
            <person name="de Jong P."/>
            <person name="Grimwood J."/>
            <person name="Chapman J.A."/>
            <person name="Shapiro H."/>
            <person name="Aerts A."/>
            <person name="Otillar R.P."/>
            <person name="Terry A.Y."/>
            <person name="Boore J.L."/>
            <person name="Grigoriev I.V."/>
            <person name="Lindberg D.R."/>
            <person name="Seaver E.C."/>
            <person name="Weisblat D.A."/>
            <person name="Putnam N.H."/>
            <person name="Rokhsar D.S."/>
        </authorList>
    </citation>
    <scope>NUCLEOTIDE SEQUENCE</scope>
    <source>
        <strain evidence="3">I ESC-2004</strain>
    </source>
</reference>
<proteinExistence type="predicted"/>
<dbReference type="PANTHER" id="PTHR10174">
    <property type="entry name" value="ALPHA-TOCOPHEROL TRANSFER PROTEIN-RELATED"/>
    <property type="match status" value="1"/>
</dbReference>
<dbReference type="Pfam" id="PF00650">
    <property type="entry name" value="CRAL_TRIO"/>
    <property type="match status" value="1"/>
</dbReference>
<dbReference type="CDD" id="cd00170">
    <property type="entry name" value="SEC14"/>
    <property type="match status" value="1"/>
</dbReference>
<protein>
    <recommendedName>
        <fullName evidence="1">CRAL-TRIO domain-containing protein</fullName>
    </recommendedName>
</protein>
<dbReference type="GO" id="GO:0016020">
    <property type="term" value="C:membrane"/>
    <property type="evidence" value="ECO:0007669"/>
    <property type="project" value="TreeGrafter"/>
</dbReference>
<dbReference type="InterPro" id="IPR036865">
    <property type="entry name" value="CRAL-TRIO_dom_sf"/>
</dbReference>
<sequence>MADNYKCTLDAKGLKIAQKELNEDPGDRLGSVQKFREWILSQEHLKCPTDTEYLLRFLRTAKFSQLRARETLEGYLTMKTQNPAWYDNIDTKDPGLVAFLKSGYLLPLGFSKRGHFVILYRAGVLDTRPKAPYKMNDIWHGAFAALINYLGNENVLVNGLAYIMDLTGFELRHATYWGTDTIKKSSKMFQGNFYGRFKGFHYYNIGPAFEGVMAVFKPLLSKKFRDRIHIHETLESIYKEIGMEQMPVEFLPDDYEGPNAGTLEDISNRLIEKLQTPEVRDRILYETSDKWRIDASKKPSDVPSESFRKLNVD</sequence>
<accession>X2B1B4</accession>
<dbReference type="Gene3D" id="3.40.525.10">
    <property type="entry name" value="CRAL-TRIO lipid binding domain"/>
    <property type="match status" value="1"/>
</dbReference>
<feature type="domain" description="CRAL-TRIO" evidence="1">
    <location>
        <begin position="93"/>
        <end position="263"/>
    </location>
</feature>
<keyword evidence="3" id="KW-1185">Reference proteome</keyword>
<dbReference type="EnsemblMetazoa" id="CapteT229063">
    <property type="protein sequence ID" value="CapteP229063"/>
    <property type="gene ID" value="CapteG229063"/>
</dbReference>
<reference evidence="3" key="1">
    <citation type="submission" date="2012-12" db="EMBL/GenBank/DDBJ databases">
        <authorList>
            <person name="Hellsten U."/>
            <person name="Grimwood J."/>
            <person name="Chapman J.A."/>
            <person name="Shapiro H."/>
            <person name="Aerts A."/>
            <person name="Otillar R.P."/>
            <person name="Terry A.Y."/>
            <person name="Boore J.L."/>
            <person name="Simakov O."/>
            <person name="Marletaz F."/>
            <person name="Cho S.-J."/>
            <person name="Edsinger-Gonzales E."/>
            <person name="Havlak P."/>
            <person name="Kuo D.-H."/>
            <person name="Larsson T."/>
            <person name="Lv J."/>
            <person name="Arendt D."/>
            <person name="Savage R."/>
            <person name="Osoegawa K."/>
            <person name="de Jong P."/>
            <person name="Lindberg D.R."/>
            <person name="Seaver E.C."/>
            <person name="Weisblat D.A."/>
            <person name="Putnam N.H."/>
            <person name="Grigoriev I.V."/>
            <person name="Rokhsar D.S."/>
        </authorList>
    </citation>
    <scope>NUCLEOTIDE SEQUENCE</scope>
    <source>
        <strain evidence="3">I ESC-2004</strain>
    </source>
</reference>
<evidence type="ECO:0000313" key="3">
    <source>
        <dbReference type="Proteomes" id="UP000014760"/>
    </source>
</evidence>
<dbReference type="OrthoDB" id="75724at2759"/>
<organism evidence="2 3">
    <name type="scientific">Capitella teleta</name>
    <name type="common">Polychaete worm</name>
    <dbReference type="NCBI Taxonomy" id="283909"/>
    <lineage>
        <taxon>Eukaryota</taxon>
        <taxon>Metazoa</taxon>
        <taxon>Spiralia</taxon>
        <taxon>Lophotrochozoa</taxon>
        <taxon>Annelida</taxon>
        <taxon>Polychaeta</taxon>
        <taxon>Sedentaria</taxon>
        <taxon>Scolecida</taxon>
        <taxon>Capitellidae</taxon>
        <taxon>Capitella</taxon>
    </lineage>
</organism>
<dbReference type="InterPro" id="IPR011074">
    <property type="entry name" value="CRAL/TRIO_N_dom"/>
</dbReference>
<name>X2B1B4_CAPTE</name>
<dbReference type="SMART" id="SM01100">
    <property type="entry name" value="CRAL_TRIO_N"/>
    <property type="match status" value="1"/>
</dbReference>
<dbReference type="GO" id="GO:1902936">
    <property type="term" value="F:phosphatidylinositol bisphosphate binding"/>
    <property type="evidence" value="ECO:0007669"/>
    <property type="project" value="TreeGrafter"/>
</dbReference>